<proteinExistence type="predicted"/>
<name>A8EUG2_ALIB4</name>
<organism evidence="1 2">
    <name type="scientific">Aliarcobacter butzleri (strain RM4018)</name>
    <name type="common">Arcobacter butzleri</name>
    <dbReference type="NCBI Taxonomy" id="367737"/>
    <lineage>
        <taxon>Bacteria</taxon>
        <taxon>Pseudomonadati</taxon>
        <taxon>Campylobacterota</taxon>
        <taxon>Epsilonproteobacteria</taxon>
        <taxon>Campylobacterales</taxon>
        <taxon>Arcobacteraceae</taxon>
        <taxon>Aliarcobacter</taxon>
    </lineage>
</organism>
<gene>
    <name evidence="1" type="ordered locus">Abu_1330</name>
</gene>
<keyword evidence="2" id="KW-1185">Reference proteome</keyword>
<accession>A8EUG2</accession>
<reference evidence="1 2" key="1">
    <citation type="journal article" date="2007" name="PLoS ONE">
        <title>The complete genome sequence and analysis of the Epsilonproteobacterium Arcobacter butzleri.</title>
        <authorList>
            <person name="Miller W.G."/>
            <person name="Parker C.T."/>
            <person name="Rubenfield M."/>
            <person name="Mendz G.L."/>
            <person name="Woesten M.M.S.M."/>
            <person name="Ussery D.W."/>
            <person name="Stolz J.F."/>
            <person name="Binnewies T.T."/>
            <person name="Hallin P.F."/>
            <person name="Wang G."/>
            <person name="Malek J.A."/>
            <person name="Rogosin A."/>
            <person name="Stanker L.H."/>
            <person name="Mandrell R.E."/>
        </authorList>
    </citation>
    <scope>NUCLEOTIDE SEQUENCE [LARGE SCALE GENOMIC DNA]</scope>
    <source>
        <strain evidence="1 2">RM4018</strain>
    </source>
</reference>
<evidence type="ECO:0000313" key="2">
    <source>
        <dbReference type="Proteomes" id="UP000001136"/>
    </source>
</evidence>
<sequence>MLKLILLLIIFYKTLTIFLVSVDSFINIDTPLLFDSKGKEFFALSRSSMHKNNLNLLYDVNEISIISNISSIFLFYRYTPIINCNFVLNG</sequence>
<dbReference type="AlphaFoldDB" id="A8EUG2"/>
<dbReference type="Proteomes" id="UP000001136">
    <property type="component" value="Chromosome"/>
</dbReference>
<dbReference type="KEGG" id="abu:Abu_1330"/>
<protein>
    <submittedName>
        <fullName evidence="1">Uncharacterized protein</fullName>
    </submittedName>
</protein>
<dbReference type="EMBL" id="CP000361">
    <property type="protein sequence ID" value="ABV67586.1"/>
    <property type="molecule type" value="Genomic_DNA"/>
</dbReference>
<dbReference type="HOGENOM" id="CLU_2434475_0_0_7"/>
<evidence type="ECO:0000313" key="1">
    <source>
        <dbReference type="EMBL" id="ABV67586.1"/>
    </source>
</evidence>